<comment type="caution">
    <text evidence="2">The sequence shown here is derived from an EMBL/GenBank/DDBJ whole genome shotgun (WGS) entry which is preliminary data.</text>
</comment>
<keyword evidence="3" id="KW-1185">Reference proteome</keyword>
<gene>
    <name evidence="2" type="ORF">Asi02nite_10720</name>
</gene>
<proteinExistence type="predicted"/>
<evidence type="ECO:0000256" key="1">
    <source>
        <dbReference type="SAM" id="MobiDB-lite"/>
    </source>
</evidence>
<evidence type="ECO:0000313" key="3">
    <source>
        <dbReference type="Proteomes" id="UP000604117"/>
    </source>
</evidence>
<protein>
    <submittedName>
        <fullName evidence="2">Uncharacterized protein</fullName>
    </submittedName>
</protein>
<name>A0ABQ4CJU1_9ACTN</name>
<accession>A0ABQ4CJU1</accession>
<feature type="region of interest" description="Disordered" evidence="1">
    <location>
        <begin position="197"/>
        <end position="221"/>
    </location>
</feature>
<reference evidence="2 3" key="1">
    <citation type="submission" date="2021-01" db="EMBL/GenBank/DDBJ databases">
        <title>Whole genome shotgun sequence of Asanoa siamensis NBRC 107932.</title>
        <authorList>
            <person name="Komaki H."/>
            <person name="Tamura T."/>
        </authorList>
    </citation>
    <scope>NUCLEOTIDE SEQUENCE [LARGE SCALE GENOMIC DNA]</scope>
    <source>
        <strain evidence="2 3">NBRC 107932</strain>
    </source>
</reference>
<dbReference type="EMBL" id="BONE01000006">
    <property type="protein sequence ID" value="GIF71554.1"/>
    <property type="molecule type" value="Genomic_DNA"/>
</dbReference>
<dbReference type="Proteomes" id="UP000604117">
    <property type="component" value="Unassembled WGS sequence"/>
</dbReference>
<organism evidence="2 3">
    <name type="scientific">Asanoa siamensis</name>
    <dbReference type="NCBI Taxonomy" id="926357"/>
    <lineage>
        <taxon>Bacteria</taxon>
        <taxon>Bacillati</taxon>
        <taxon>Actinomycetota</taxon>
        <taxon>Actinomycetes</taxon>
        <taxon>Micromonosporales</taxon>
        <taxon>Micromonosporaceae</taxon>
        <taxon>Asanoa</taxon>
    </lineage>
</organism>
<evidence type="ECO:0000313" key="2">
    <source>
        <dbReference type="EMBL" id="GIF71554.1"/>
    </source>
</evidence>
<sequence>MVRGRGHQPRRAPARPGRVVGTASPPATLALTPDDAADVPIDLSGLDEIPWADLEHAHGPADDVPDLIRALTDPYGDWDETLDELFGDNLLHQGTCYPATAPALPFLTRMIVSGALPAAQRLDLYGWLLTAAGRQADDLLTDADRAAVAHRSPAADDDARGSTASSVRRCPCCWSAGTGNHPRSGTCSSVSRRSIPLWRAGPARTRPPCSRTSTVRDPGRT</sequence>
<feature type="region of interest" description="Disordered" evidence="1">
    <location>
        <begin position="1"/>
        <end position="33"/>
    </location>
</feature>
<dbReference type="RefSeq" id="WP_203711034.1">
    <property type="nucleotide sequence ID" value="NZ_BONE01000006.1"/>
</dbReference>
<feature type="compositionally biased region" description="Basic residues" evidence="1">
    <location>
        <begin position="1"/>
        <end position="13"/>
    </location>
</feature>